<dbReference type="EMBL" id="JAOYEY010000048">
    <property type="protein sequence ID" value="MCV9887880.1"/>
    <property type="molecule type" value="Genomic_DNA"/>
</dbReference>
<dbReference type="InterPro" id="IPR036291">
    <property type="entry name" value="NAD(P)-bd_dom_sf"/>
</dbReference>
<accession>A0ABT3DLE7</accession>
<comment type="similarity">
    <text evidence="1">Belongs to the short-chain dehydrogenases/reductases (SDR) family.</text>
</comment>
<dbReference type="Pfam" id="PF13561">
    <property type="entry name" value="adh_short_C2"/>
    <property type="match status" value="1"/>
</dbReference>
<dbReference type="PANTHER" id="PTHR24321">
    <property type="entry name" value="DEHYDROGENASES, SHORT CHAIN"/>
    <property type="match status" value="1"/>
</dbReference>
<dbReference type="Proteomes" id="UP001526147">
    <property type="component" value="Unassembled WGS sequence"/>
</dbReference>
<evidence type="ECO:0000256" key="2">
    <source>
        <dbReference type="ARBA" id="ARBA00023002"/>
    </source>
</evidence>
<organism evidence="3 4">
    <name type="scientific">Metabacillus halosaccharovorans</name>
    <dbReference type="NCBI Taxonomy" id="930124"/>
    <lineage>
        <taxon>Bacteria</taxon>
        <taxon>Bacillati</taxon>
        <taxon>Bacillota</taxon>
        <taxon>Bacilli</taxon>
        <taxon>Bacillales</taxon>
        <taxon>Bacillaceae</taxon>
        <taxon>Metabacillus</taxon>
    </lineage>
</organism>
<dbReference type="Gene3D" id="3.40.50.720">
    <property type="entry name" value="NAD(P)-binding Rossmann-like Domain"/>
    <property type="match status" value="1"/>
</dbReference>
<evidence type="ECO:0000313" key="4">
    <source>
        <dbReference type="Proteomes" id="UP001526147"/>
    </source>
</evidence>
<protein>
    <submittedName>
        <fullName evidence="3">SDR family oxidoreductase</fullName>
    </submittedName>
</protein>
<dbReference type="PRINTS" id="PR00081">
    <property type="entry name" value="GDHRDH"/>
</dbReference>
<keyword evidence="2" id="KW-0560">Oxidoreductase</keyword>
<evidence type="ECO:0000313" key="3">
    <source>
        <dbReference type="EMBL" id="MCV9887880.1"/>
    </source>
</evidence>
<dbReference type="SUPFAM" id="SSF51735">
    <property type="entry name" value="NAD(P)-binding Rossmann-fold domains"/>
    <property type="match status" value="1"/>
</dbReference>
<dbReference type="RefSeq" id="WP_264144102.1">
    <property type="nucleotide sequence ID" value="NZ_JAOYEY010000048.1"/>
</dbReference>
<name>A0ABT3DLE7_9BACI</name>
<evidence type="ECO:0000256" key="1">
    <source>
        <dbReference type="ARBA" id="ARBA00006484"/>
    </source>
</evidence>
<comment type="caution">
    <text evidence="3">The sequence shown here is derived from an EMBL/GenBank/DDBJ whole genome shotgun (WGS) entry which is preliminary data.</text>
</comment>
<dbReference type="PROSITE" id="PS00061">
    <property type="entry name" value="ADH_SHORT"/>
    <property type="match status" value="1"/>
</dbReference>
<sequence>MKNFHNHKAKKSVIVTGISGGIAQPLIFNLKQDGYNIIGLDINDYDGETIDFHRIDLSNKESIIKVLEEVNCLNKVEGVIHLGGIYPNKKIEEYGSDLWEKVFSINVSSIFYLIQGLLEKAENLKSIILVSSTASVIGSKDPAYTASKAALTGLSKSLSLSLADRNIRVNTVLPGIIDTKMSKVQSEQRRNYHISNTLSKRIGHPEDVANMISFLLSPKSSYVWGAQIEINGGMTV</sequence>
<dbReference type="InterPro" id="IPR020904">
    <property type="entry name" value="Sc_DH/Rdtase_CS"/>
</dbReference>
<dbReference type="InterPro" id="IPR002347">
    <property type="entry name" value="SDR_fam"/>
</dbReference>
<dbReference type="PANTHER" id="PTHR24321:SF8">
    <property type="entry name" value="ESTRADIOL 17-BETA-DEHYDROGENASE 8-RELATED"/>
    <property type="match status" value="1"/>
</dbReference>
<proteinExistence type="inferred from homology"/>
<gene>
    <name evidence="3" type="ORF">OIH86_19735</name>
</gene>
<dbReference type="CDD" id="cd05233">
    <property type="entry name" value="SDR_c"/>
    <property type="match status" value="1"/>
</dbReference>
<reference evidence="3 4" key="1">
    <citation type="submission" date="2022-10" db="EMBL/GenBank/DDBJ databases">
        <title>Draft genome assembly of moderately radiation resistant bacterium Metabacillus halosaccharovorans.</title>
        <authorList>
            <person name="Pal S."/>
            <person name="Gopinathan A."/>
        </authorList>
    </citation>
    <scope>NUCLEOTIDE SEQUENCE [LARGE SCALE GENOMIC DNA]</scope>
    <source>
        <strain evidence="3 4">VITHBRA001</strain>
    </source>
</reference>
<keyword evidence="4" id="KW-1185">Reference proteome</keyword>